<dbReference type="GO" id="GO:0016811">
    <property type="term" value="F:hydrolase activity, acting on carbon-nitrogen (but not peptide) bonds, in linear amides"/>
    <property type="evidence" value="ECO:0007669"/>
    <property type="project" value="InterPro"/>
</dbReference>
<dbReference type="AlphaFoldDB" id="Q6EMR8"/>
<dbReference type="PANTHER" id="PTHR11647">
    <property type="entry name" value="HYDRANTOINASE/DIHYDROPYRIMIDINASE FAMILY MEMBER"/>
    <property type="match status" value="1"/>
</dbReference>
<dbReference type="PANTHER" id="PTHR11647:SF1">
    <property type="entry name" value="COLLAPSIN RESPONSE MEDIATOR PROTEIN"/>
    <property type="match status" value="1"/>
</dbReference>
<dbReference type="CDD" id="cd01297">
    <property type="entry name" value="D-aminoacylase"/>
    <property type="match status" value="1"/>
</dbReference>
<dbReference type="Gene3D" id="2.30.40.10">
    <property type="entry name" value="Urease, subunit C, domain 1"/>
    <property type="match status" value="1"/>
</dbReference>
<organism evidence="2">
    <name type="scientific">Variovorax paradoxus</name>
    <dbReference type="NCBI Taxonomy" id="34073"/>
    <lineage>
        <taxon>Bacteria</taxon>
        <taxon>Pseudomonadati</taxon>
        <taxon>Pseudomonadota</taxon>
        <taxon>Betaproteobacteria</taxon>
        <taxon>Burkholderiales</taxon>
        <taxon>Comamonadaceae</taxon>
        <taxon>Variovorax</taxon>
    </lineage>
</organism>
<feature type="domain" description="Amidohydrolase 3" evidence="1">
    <location>
        <begin position="361"/>
        <end position="461"/>
    </location>
</feature>
<dbReference type="InterPro" id="IPR011059">
    <property type="entry name" value="Metal-dep_hydrolase_composite"/>
</dbReference>
<dbReference type="InterPro" id="IPR023100">
    <property type="entry name" value="D-aminoacylase_insert_dom_sf"/>
</dbReference>
<evidence type="ECO:0000259" key="1">
    <source>
        <dbReference type="Pfam" id="PF07969"/>
    </source>
</evidence>
<accession>Q6EMR8</accession>
<dbReference type="EMBL" id="AY126714">
    <property type="protein sequence ID" value="AAM96826.1"/>
    <property type="molecule type" value="Genomic_DNA"/>
</dbReference>
<dbReference type="SUPFAM" id="SSF51556">
    <property type="entry name" value="Metallo-dependent hydrolases"/>
    <property type="match status" value="1"/>
</dbReference>
<dbReference type="InterPro" id="IPR013108">
    <property type="entry name" value="Amidohydro_3"/>
</dbReference>
<evidence type="ECO:0000313" key="2">
    <source>
        <dbReference type="EMBL" id="AAM96826.1"/>
    </source>
</evidence>
<dbReference type="Gene3D" id="3.20.20.140">
    <property type="entry name" value="Metal-dependent hydrolases"/>
    <property type="match status" value="1"/>
</dbReference>
<proteinExistence type="predicted"/>
<keyword evidence="2" id="KW-0378">Hydrolase</keyword>
<dbReference type="BRENDA" id="3.5.1.81">
    <property type="organism ID" value="234"/>
</dbReference>
<dbReference type="InterPro" id="IPR050378">
    <property type="entry name" value="Metallo-dep_Hydrolases_sf"/>
</dbReference>
<dbReference type="InterPro" id="IPR032466">
    <property type="entry name" value="Metal_Hydrolase"/>
</dbReference>
<reference evidence="2" key="1">
    <citation type="submission" date="2002-06" db="EMBL/GenBank/DDBJ databases">
        <title>Identification and characterization of a new gene from Variovorax paradoxus Iso1 encoding N-acyl-D-amino acid amidohydrolase responsible for D-amino acid production.</title>
        <authorList>
            <person name="Lee C.Y."/>
            <person name="Lin P.H."/>
            <person name="Tsai Y.C."/>
        </authorList>
    </citation>
    <scope>NUCLEOTIDE SEQUENCE</scope>
</reference>
<dbReference type="Pfam" id="PF07969">
    <property type="entry name" value="Amidohydro_3"/>
    <property type="match status" value="2"/>
</dbReference>
<dbReference type="SUPFAM" id="SSF51338">
    <property type="entry name" value="Composite domain of metallo-dependent hydrolases"/>
    <property type="match status" value="1"/>
</dbReference>
<dbReference type="Gene3D" id="3.30.1490.130">
    <property type="entry name" value="D-aminoacylase. Domain 3"/>
    <property type="match status" value="1"/>
</dbReference>
<sequence>MPKYPHYDLLVRGGTVIDGSKAPRFVSDVGVRQGRIAAMGDLRSHTADEVVDATGMIVAPGFIDSHTHDDQAVLSQAEMSYKVSQGVTTVVTGNCGLSAAPLNTDIHLPSPIDILQTPRGQRYSTFAAYLAALRATPSSVNVVPLVGHTTLRAVVMDPLDRAATPDEVAQMRLLLEEALGAGALGISTGTWYPPARYATTEELLGVCAPLASHGAMYVTHMRHEDHRVMDALEETFHIGRTLGVTVLVSHHKVMHSANFGLTRETLPFILETMKKQPVCLDCYPYTAGSTMILTDPDMLKNRVTIASSEPHPECAGRDLDDIAQEWGVSVVQAAERLRPGTAIYHFIDETEMQKIMAFDETMIGSDGIPVGNKPHPRLWGTFPRVLGRYSRELSLFPLETAVWKMTGLTARNFGLLDRGEIQVGHHADLVVFDADTVKDRATYENPTLAAEGIAHVVVNGSLTWSAGAHTGARRGAVLCRASATVEGP</sequence>
<feature type="domain" description="Amidohydrolase 3" evidence="1">
    <location>
        <begin position="49"/>
        <end position="253"/>
    </location>
</feature>
<protein>
    <submittedName>
        <fullName evidence="2">N-acyl-D-amino acid amidohydrolase</fullName>
    </submittedName>
</protein>
<name>Q6EMR8_VARPD</name>